<sequence>MTLKHISPVCQWQPMLQKLEIFGSVDCPAFFEQLGASLDEVFLPAEHLIVRQGQQLHSLYILVSGRIKFQVHQVTLAELTEGACLGELSVLDHQPSPVSIHTLEPCHFLMLSEQALLKAIQVHPGVSLQMTQGLYKKVCRFHALA</sequence>
<evidence type="ECO:0000313" key="3">
    <source>
        <dbReference type="Proteomes" id="UP000607397"/>
    </source>
</evidence>
<comment type="caution">
    <text evidence="2">The sequence shown here is derived from an EMBL/GenBank/DDBJ whole genome shotgun (WGS) entry which is preliminary data.</text>
</comment>
<name>A0A8K2A9D9_9CYAN</name>
<dbReference type="Pfam" id="PF00027">
    <property type="entry name" value="cNMP_binding"/>
    <property type="match status" value="1"/>
</dbReference>
<protein>
    <submittedName>
        <fullName evidence="2">Cyclic nucleotide-binding domain-containing protein</fullName>
    </submittedName>
</protein>
<reference evidence="2" key="1">
    <citation type="submission" date="2019-12" db="EMBL/GenBank/DDBJ databases">
        <title>High-Quality draft genome sequences of three cyanobacteria isolated from the limestone walls of the Old Cathedral of Coimbra.</title>
        <authorList>
            <person name="Tiago I."/>
            <person name="Soares F."/>
            <person name="Portugal A."/>
        </authorList>
    </citation>
    <scope>NUCLEOTIDE SEQUENCE [LARGE SCALE GENOMIC DNA]</scope>
    <source>
        <strain evidence="2">C</strain>
    </source>
</reference>
<dbReference type="SMART" id="SM00100">
    <property type="entry name" value="cNMP"/>
    <property type="match status" value="1"/>
</dbReference>
<dbReference type="GO" id="GO:0005249">
    <property type="term" value="F:voltage-gated potassium channel activity"/>
    <property type="evidence" value="ECO:0007669"/>
    <property type="project" value="InterPro"/>
</dbReference>
<dbReference type="Gene3D" id="2.60.120.10">
    <property type="entry name" value="Jelly Rolls"/>
    <property type="match status" value="1"/>
</dbReference>
<dbReference type="EMBL" id="WVIC01000036">
    <property type="protein sequence ID" value="NCJ07940.1"/>
    <property type="molecule type" value="Genomic_DNA"/>
</dbReference>
<dbReference type="Proteomes" id="UP000607397">
    <property type="component" value="Unassembled WGS sequence"/>
</dbReference>
<dbReference type="InterPro" id="IPR014710">
    <property type="entry name" value="RmlC-like_jellyroll"/>
</dbReference>
<proteinExistence type="predicted"/>
<accession>A0A8K2A9D9</accession>
<dbReference type="PANTHER" id="PTHR45743:SF2">
    <property type="entry name" value="POTASSIUM CHANNEL AKT1"/>
    <property type="match status" value="1"/>
</dbReference>
<gene>
    <name evidence="2" type="ORF">GS597_15775</name>
</gene>
<dbReference type="SUPFAM" id="SSF51206">
    <property type="entry name" value="cAMP-binding domain-like"/>
    <property type="match status" value="1"/>
</dbReference>
<dbReference type="CDD" id="cd00038">
    <property type="entry name" value="CAP_ED"/>
    <property type="match status" value="1"/>
</dbReference>
<organism evidence="2 3">
    <name type="scientific">Petrachloros mirabilis ULC683</name>
    <dbReference type="NCBI Taxonomy" id="2781853"/>
    <lineage>
        <taxon>Bacteria</taxon>
        <taxon>Bacillati</taxon>
        <taxon>Cyanobacteriota</taxon>
        <taxon>Cyanophyceae</taxon>
        <taxon>Synechococcales</taxon>
        <taxon>Petrachlorosaceae</taxon>
        <taxon>Petrachloros</taxon>
        <taxon>Petrachloros mirabilis</taxon>
    </lineage>
</organism>
<dbReference type="InterPro" id="IPR000595">
    <property type="entry name" value="cNMP-bd_dom"/>
</dbReference>
<evidence type="ECO:0000259" key="1">
    <source>
        <dbReference type="PROSITE" id="PS50042"/>
    </source>
</evidence>
<feature type="domain" description="Cyclic nucleotide-binding" evidence="1">
    <location>
        <begin position="21"/>
        <end position="137"/>
    </location>
</feature>
<dbReference type="AlphaFoldDB" id="A0A8K2A9D9"/>
<dbReference type="InterPro" id="IPR018490">
    <property type="entry name" value="cNMP-bd_dom_sf"/>
</dbReference>
<dbReference type="PANTHER" id="PTHR45743">
    <property type="entry name" value="POTASSIUM CHANNEL AKT1"/>
    <property type="match status" value="1"/>
</dbReference>
<dbReference type="PROSITE" id="PS50042">
    <property type="entry name" value="CNMP_BINDING_3"/>
    <property type="match status" value="1"/>
</dbReference>
<dbReference type="RefSeq" id="WP_161826418.1">
    <property type="nucleotide sequence ID" value="NZ_WVIC01000036.1"/>
</dbReference>
<keyword evidence="3" id="KW-1185">Reference proteome</keyword>
<evidence type="ECO:0000313" key="2">
    <source>
        <dbReference type="EMBL" id="NCJ07940.1"/>
    </source>
</evidence>
<dbReference type="InterPro" id="IPR045319">
    <property type="entry name" value="KAT/AKT"/>
</dbReference>